<dbReference type="SMART" id="SM00729">
    <property type="entry name" value="Elp3"/>
    <property type="match status" value="1"/>
</dbReference>
<feature type="domain" description="Radical SAM core" evidence="17">
    <location>
        <begin position="60"/>
        <end position="284"/>
    </location>
</feature>
<evidence type="ECO:0000256" key="4">
    <source>
        <dbReference type="ARBA" id="ARBA00022588"/>
    </source>
</evidence>
<evidence type="ECO:0000256" key="5">
    <source>
        <dbReference type="ARBA" id="ARBA00022691"/>
    </source>
</evidence>
<comment type="caution">
    <text evidence="18">The sequence shown here is derived from an EMBL/GenBank/DDBJ whole genome shotgun (WGS) entry which is preliminary data.</text>
</comment>
<evidence type="ECO:0000256" key="7">
    <source>
        <dbReference type="ARBA" id="ARBA00022824"/>
    </source>
</evidence>
<comment type="similarity">
    <text evidence="13">Belongs to the radical SAM superfamily. RSAD2 family.</text>
</comment>
<evidence type="ECO:0000256" key="8">
    <source>
        <dbReference type="ARBA" id="ARBA00022859"/>
    </source>
</evidence>
<dbReference type="GO" id="GO:0046872">
    <property type="term" value="F:metal ion binding"/>
    <property type="evidence" value="ECO:0007669"/>
    <property type="project" value="UniProtKB-KW"/>
</dbReference>
<dbReference type="Pfam" id="PF04055">
    <property type="entry name" value="Radical_SAM"/>
    <property type="match status" value="1"/>
</dbReference>
<gene>
    <name evidence="18" type="ORF">ONE63_010525</name>
</gene>
<dbReference type="GO" id="GO:0051607">
    <property type="term" value="P:defense response to virus"/>
    <property type="evidence" value="ECO:0007669"/>
    <property type="project" value="UniProtKB-KW"/>
</dbReference>
<sequence>MADTMPIAAVDVESGVKLVWRVLAELWALACAWAARRLIRVRPRQHQDDVGGGGATTGADAGVVPLSVNYHFTRQCNYKCGFCFHTETTSFVLPLEEAKKGLRMLREKGMEKVNFSGGEPFIHQRGEFVGELVKYCKQELRLQSVTIVSNGSLIREAWFRKYGDFLDILAISCDSFDNDTNDRIGRGQGNRGSRHVDKLYRIHGWCREYRVRFKINTVVNTFNKDEDMSEHILGLGPMRWKVFQCLLLEGENCGEDALRDAKPFYISDEDFDAFLERHKSVPTLVPESNSKMQNSYLILDEFMRFLNCVDGGKKPSKSLLDVGVDAAINDAGFDEAMFVKRGGVYKWSNQDKRLDW</sequence>
<keyword evidence="12" id="KW-0472">Membrane</keyword>
<dbReference type="NCBIfam" id="TIGR04278">
    <property type="entry name" value="viperin"/>
    <property type="match status" value="1"/>
</dbReference>
<evidence type="ECO:0000313" key="19">
    <source>
        <dbReference type="Proteomes" id="UP001075354"/>
    </source>
</evidence>
<keyword evidence="10" id="KW-0411">Iron-sulfur</keyword>
<keyword evidence="3" id="KW-0004">4Fe-4S</keyword>
<keyword evidence="8" id="KW-0391">Immunity</keyword>
<proteinExistence type="inferred from homology"/>
<dbReference type="GO" id="GO:0005789">
    <property type="term" value="C:endoplasmic reticulum membrane"/>
    <property type="evidence" value="ECO:0007669"/>
    <property type="project" value="UniProtKB-SubCell"/>
</dbReference>
<dbReference type="InterPro" id="IPR013785">
    <property type="entry name" value="Aldolase_TIM"/>
</dbReference>
<dbReference type="PANTHER" id="PTHR21339:SF0">
    <property type="entry name" value="S-ADENOSYLMETHIONINE-DEPENDENT NUCLEOTIDE DEHYDRATASE RSAD2"/>
    <property type="match status" value="1"/>
</dbReference>
<evidence type="ECO:0000313" key="18">
    <source>
        <dbReference type="EMBL" id="KAJ1523979.1"/>
    </source>
</evidence>
<comment type="cofactor">
    <cofactor evidence="1">
        <name>[4Fe-4S] cluster</name>
        <dbReference type="ChEBI" id="CHEBI:49883"/>
    </cofactor>
</comment>
<dbReference type="SUPFAM" id="SSF102114">
    <property type="entry name" value="Radical SAM enzymes"/>
    <property type="match status" value="1"/>
</dbReference>
<dbReference type="SFLD" id="SFLDG01088">
    <property type="entry name" value="antiviral_proteins"/>
    <property type="match status" value="1"/>
</dbReference>
<dbReference type="InterPro" id="IPR058240">
    <property type="entry name" value="rSAM_sf"/>
</dbReference>
<dbReference type="InterPro" id="IPR006638">
    <property type="entry name" value="Elp3/MiaA/NifB-like_rSAM"/>
</dbReference>
<evidence type="ECO:0000256" key="14">
    <source>
        <dbReference type="ARBA" id="ARBA00035038"/>
    </source>
</evidence>
<dbReference type="InterPro" id="IPR051196">
    <property type="entry name" value="RSAD2/Viperin_antiviral"/>
</dbReference>
<dbReference type="GO" id="GO:0005811">
    <property type="term" value="C:lipid droplet"/>
    <property type="evidence" value="ECO:0007669"/>
    <property type="project" value="InterPro"/>
</dbReference>
<keyword evidence="19" id="KW-1185">Reference proteome</keyword>
<dbReference type="GO" id="GO:0045087">
    <property type="term" value="P:innate immune response"/>
    <property type="evidence" value="ECO:0007669"/>
    <property type="project" value="UniProtKB-KW"/>
</dbReference>
<evidence type="ECO:0000256" key="3">
    <source>
        <dbReference type="ARBA" id="ARBA00022485"/>
    </source>
</evidence>
<dbReference type="Proteomes" id="UP001075354">
    <property type="component" value="Chromosome 9"/>
</dbReference>
<keyword evidence="7" id="KW-0256">Endoplasmic reticulum</keyword>
<evidence type="ECO:0000256" key="11">
    <source>
        <dbReference type="ARBA" id="ARBA00023118"/>
    </source>
</evidence>
<dbReference type="SFLD" id="SFLDS00029">
    <property type="entry name" value="Radical_SAM"/>
    <property type="match status" value="1"/>
</dbReference>
<dbReference type="InterPro" id="IPR026372">
    <property type="entry name" value="RSAD2"/>
</dbReference>
<accession>A0AAV7XE65</accession>
<dbReference type="NCBIfam" id="NF038283">
    <property type="entry name" value="viperin_w_prok"/>
    <property type="match status" value="1"/>
</dbReference>
<keyword evidence="9" id="KW-0408">Iron</keyword>
<evidence type="ECO:0000256" key="2">
    <source>
        <dbReference type="ARBA" id="ARBA00004397"/>
    </source>
</evidence>
<dbReference type="InterPro" id="IPR007197">
    <property type="entry name" value="rSAM"/>
</dbReference>
<dbReference type="SFLD" id="SFLDG01067">
    <property type="entry name" value="SPASM/twitch_domain_containing"/>
    <property type="match status" value="1"/>
</dbReference>
<evidence type="ECO:0000256" key="13">
    <source>
        <dbReference type="ARBA" id="ARBA00035008"/>
    </source>
</evidence>
<dbReference type="Gene3D" id="3.20.20.70">
    <property type="entry name" value="Aldolase class I"/>
    <property type="match status" value="1"/>
</dbReference>
<evidence type="ECO:0000256" key="10">
    <source>
        <dbReference type="ARBA" id="ARBA00023014"/>
    </source>
</evidence>
<keyword evidence="4" id="KW-0399">Innate immunity</keyword>
<dbReference type="PANTHER" id="PTHR21339">
    <property type="entry name" value="RADICAL S-ADENOSYL METHIONINE DOMAIN-CONTAINING PROTEIN 2"/>
    <property type="match status" value="1"/>
</dbReference>
<keyword evidence="11" id="KW-0051">Antiviral defense</keyword>
<dbReference type="GO" id="GO:0003824">
    <property type="term" value="F:catalytic activity"/>
    <property type="evidence" value="ECO:0007669"/>
    <property type="project" value="InterPro"/>
</dbReference>
<keyword evidence="6" id="KW-0479">Metal-binding</keyword>
<reference evidence="18" key="1">
    <citation type="submission" date="2022-12" db="EMBL/GenBank/DDBJ databases">
        <title>Chromosome-level genome assembly of the bean flower thrips Megalurothrips usitatus.</title>
        <authorList>
            <person name="Ma L."/>
            <person name="Liu Q."/>
            <person name="Li H."/>
            <person name="Cai W."/>
        </authorList>
    </citation>
    <scope>NUCLEOTIDE SEQUENCE</scope>
    <source>
        <strain evidence="18">Cailab_2022a</strain>
    </source>
</reference>
<dbReference type="EMBL" id="JAPTSV010000009">
    <property type="protein sequence ID" value="KAJ1523979.1"/>
    <property type="molecule type" value="Genomic_DNA"/>
</dbReference>
<evidence type="ECO:0000256" key="6">
    <source>
        <dbReference type="ARBA" id="ARBA00022723"/>
    </source>
</evidence>
<evidence type="ECO:0000256" key="1">
    <source>
        <dbReference type="ARBA" id="ARBA00001966"/>
    </source>
</evidence>
<protein>
    <recommendedName>
        <fullName evidence="14">S-adenosylmethionine-dependent nucleotide dehydratase RSAD2</fullName>
    </recommendedName>
    <alternativeName>
        <fullName evidence="15">Radical S-adenosyl methionine domain-containing protein 2</fullName>
    </alternativeName>
    <alternativeName>
        <fullName evidence="16">Virus inhibitory protein, endoplasmic reticulum-associated, interferon-inducible</fullName>
    </alternativeName>
</protein>
<evidence type="ECO:0000259" key="17">
    <source>
        <dbReference type="PROSITE" id="PS51918"/>
    </source>
</evidence>
<dbReference type="GO" id="GO:0051539">
    <property type="term" value="F:4 iron, 4 sulfur cluster binding"/>
    <property type="evidence" value="ECO:0007669"/>
    <property type="project" value="UniProtKB-KW"/>
</dbReference>
<evidence type="ECO:0000256" key="9">
    <source>
        <dbReference type="ARBA" id="ARBA00023004"/>
    </source>
</evidence>
<organism evidence="18 19">
    <name type="scientific">Megalurothrips usitatus</name>
    <name type="common">bean blossom thrips</name>
    <dbReference type="NCBI Taxonomy" id="439358"/>
    <lineage>
        <taxon>Eukaryota</taxon>
        <taxon>Metazoa</taxon>
        <taxon>Ecdysozoa</taxon>
        <taxon>Arthropoda</taxon>
        <taxon>Hexapoda</taxon>
        <taxon>Insecta</taxon>
        <taxon>Pterygota</taxon>
        <taxon>Neoptera</taxon>
        <taxon>Paraneoptera</taxon>
        <taxon>Thysanoptera</taxon>
        <taxon>Terebrantia</taxon>
        <taxon>Thripoidea</taxon>
        <taxon>Thripidae</taxon>
        <taxon>Megalurothrips</taxon>
    </lineage>
</organism>
<evidence type="ECO:0000256" key="16">
    <source>
        <dbReference type="ARBA" id="ARBA00035042"/>
    </source>
</evidence>
<dbReference type="SFLD" id="SFLDF00318">
    <property type="entry name" value="Viperin"/>
    <property type="match status" value="1"/>
</dbReference>
<evidence type="ECO:0000256" key="15">
    <source>
        <dbReference type="ARBA" id="ARBA00035040"/>
    </source>
</evidence>
<keyword evidence="5" id="KW-0949">S-adenosyl-L-methionine</keyword>
<evidence type="ECO:0000256" key="12">
    <source>
        <dbReference type="ARBA" id="ARBA00023136"/>
    </source>
</evidence>
<dbReference type="AlphaFoldDB" id="A0AAV7XE65"/>
<dbReference type="PROSITE" id="PS51918">
    <property type="entry name" value="RADICAL_SAM"/>
    <property type="match status" value="1"/>
</dbReference>
<comment type="subcellular location">
    <subcellularLocation>
        <location evidence="2">Endoplasmic reticulum membrane</location>
        <topology evidence="2">Peripheral membrane protein</topology>
        <orientation evidence="2">Cytoplasmic side</orientation>
    </subcellularLocation>
</comment>
<name>A0AAV7XE65_9NEOP</name>
<dbReference type="CDD" id="cd01335">
    <property type="entry name" value="Radical_SAM"/>
    <property type="match status" value="1"/>
</dbReference>